<name>A0A6I6ELM0_9CLOT</name>
<proteinExistence type="predicted"/>
<dbReference type="Gene3D" id="3.10.180.10">
    <property type="entry name" value="2,3-Dihydroxybiphenyl 1,2-Dioxygenase, domain 1"/>
    <property type="match status" value="1"/>
</dbReference>
<dbReference type="PANTHER" id="PTHR36113">
    <property type="entry name" value="LYASE, PUTATIVE-RELATED-RELATED"/>
    <property type="match status" value="1"/>
</dbReference>
<dbReference type="PANTHER" id="PTHR36113:SF3">
    <property type="entry name" value="SLL5075 PROTEIN"/>
    <property type="match status" value="1"/>
</dbReference>
<keyword evidence="3" id="KW-1185">Reference proteome</keyword>
<sequence>MNYGFVTVKVKDMEESVKFYTEFLGLSIVSKFPAGPGITITFLSDDKGNKIELIENEHEKISEDIKGLSLVSIGFIVDSVDKMVEVINEKGIKIVKGPVQTPTGAKFVYVEDPNGAEIEFIENFNI</sequence>
<dbReference type="InterPro" id="IPR029068">
    <property type="entry name" value="Glyas_Bleomycin-R_OHBP_Dase"/>
</dbReference>
<protein>
    <submittedName>
        <fullName evidence="2">VOC family protein</fullName>
    </submittedName>
</protein>
<dbReference type="EMBL" id="CP046522">
    <property type="protein sequence ID" value="QGU94559.1"/>
    <property type="molecule type" value="Genomic_DNA"/>
</dbReference>
<reference evidence="2 3" key="1">
    <citation type="submission" date="2019-12" db="EMBL/GenBank/DDBJ databases">
        <title>Genome sequenceing of Clostridium bovifaecis.</title>
        <authorList>
            <person name="Yao Y."/>
        </authorList>
    </citation>
    <scope>NUCLEOTIDE SEQUENCE [LARGE SCALE GENOMIC DNA]</scope>
    <source>
        <strain evidence="2 3">BXX</strain>
    </source>
</reference>
<dbReference type="SUPFAM" id="SSF54593">
    <property type="entry name" value="Glyoxalase/Bleomycin resistance protein/Dihydroxybiphenyl dioxygenase"/>
    <property type="match status" value="1"/>
</dbReference>
<organism evidence="2 3">
    <name type="scientific">Clostridium bovifaecis</name>
    <dbReference type="NCBI Taxonomy" id="2184719"/>
    <lineage>
        <taxon>Bacteria</taxon>
        <taxon>Bacillati</taxon>
        <taxon>Bacillota</taxon>
        <taxon>Clostridia</taxon>
        <taxon>Eubacteriales</taxon>
        <taxon>Clostridiaceae</taxon>
        <taxon>Clostridium</taxon>
    </lineage>
</organism>
<dbReference type="InterPro" id="IPR037523">
    <property type="entry name" value="VOC_core"/>
</dbReference>
<dbReference type="PROSITE" id="PS51819">
    <property type="entry name" value="VOC"/>
    <property type="match status" value="1"/>
</dbReference>
<evidence type="ECO:0000313" key="2">
    <source>
        <dbReference type="EMBL" id="QGU94559.1"/>
    </source>
</evidence>
<dbReference type="Proteomes" id="UP000422764">
    <property type="component" value="Chromosome"/>
</dbReference>
<evidence type="ECO:0000259" key="1">
    <source>
        <dbReference type="PROSITE" id="PS51819"/>
    </source>
</evidence>
<accession>A0A6I6ELM0</accession>
<feature type="domain" description="VOC" evidence="1">
    <location>
        <begin position="2"/>
        <end position="123"/>
    </location>
</feature>
<evidence type="ECO:0000313" key="3">
    <source>
        <dbReference type="Proteomes" id="UP000422764"/>
    </source>
</evidence>
<dbReference type="InterPro" id="IPR004360">
    <property type="entry name" value="Glyas_Fos-R_dOase_dom"/>
</dbReference>
<dbReference type="AlphaFoldDB" id="A0A6I6ELM0"/>
<gene>
    <name evidence="2" type="ORF">GOM49_05120</name>
</gene>
<dbReference type="InterPro" id="IPR051332">
    <property type="entry name" value="Fosfomycin_Res_Enzymes"/>
</dbReference>
<dbReference type="CDD" id="cd06587">
    <property type="entry name" value="VOC"/>
    <property type="match status" value="1"/>
</dbReference>
<dbReference type="Pfam" id="PF00903">
    <property type="entry name" value="Glyoxalase"/>
    <property type="match status" value="1"/>
</dbReference>